<proteinExistence type="predicted"/>
<protein>
    <submittedName>
        <fullName evidence="1">Uncharacterized protein</fullName>
    </submittedName>
</protein>
<accession>A0A194AGQ2</accession>
<keyword evidence="2" id="KW-1185">Reference proteome</keyword>
<evidence type="ECO:0000313" key="2">
    <source>
        <dbReference type="Proteomes" id="UP000095200"/>
    </source>
</evidence>
<reference evidence="2" key="1">
    <citation type="submission" date="2016-06" db="EMBL/GenBank/DDBJ databases">
        <title>Draft genome sequence of Desulfoplanes formicivorans strain Pf12B.</title>
        <authorList>
            <person name="Watanabe M."/>
            <person name="Kojima H."/>
            <person name="Fukui M."/>
        </authorList>
    </citation>
    <scope>NUCLEOTIDE SEQUENCE [LARGE SCALE GENOMIC DNA]</scope>
    <source>
        <strain evidence="2">Pf12B</strain>
    </source>
</reference>
<evidence type="ECO:0000313" key="1">
    <source>
        <dbReference type="EMBL" id="GAU08261.1"/>
    </source>
</evidence>
<gene>
    <name evidence="1" type="ORF">DPF_0964</name>
</gene>
<dbReference type="Proteomes" id="UP000095200">
    <property type="component" value="Unassembled WGS sequence"/>
</dbReference>
<sequence length="307" mass="36184">MDYKTGILIQEDQIDTIKSNEINFKWCSAKLMKCDQVSELSYPSSNGYEIILFAKNMYIVEQTLRLIFASYYLINSTPHFDLDERLPSTKTALGIDHIDNSCFPIHGFARALEIARKASFSIKQQTVIYKYKLACTIHANNSYQLSPENEIVTKNEYFLDDYIRYANNIVNFYSILEELELGINLKKGQQSFKDGKWDQNVLDELRTRLKIKNINYNEPILWLRRSKRMTLEEKRRVKILYQPDWARNENRDSYIAIEDAIDFLRVIRNKVAAHNIKKEARSITVYDVENANRLAKRVILENLKLWK</sequence>
<name>A0A194AGQ2_9BACT</name>
<dbReference type="RefSeq" id="WP_069857761.1">
    <property type="nucleotide sequence ID" value="NZ_BDFE01000010.1"/>
</dbReference>
<dbReference type="EMBL" id="BDFE01000010">
    <property type="protein sequence ID" value="GAU08261.1"/>
    <property type="molecule type" value="Genomic_DNA"/>
</dbReference>
<comment type="caution">
    <text evidence="1">The sequence shown here is derived from an EMBL/GenBank/DDBJ whole genome shotgun (WGS) entry which is preliminary data.</text>
</comment>
<dbReference type="AlphaFoldDB" id="A0A194AGQ2"/>
<organism evidence="1 2">
    <name type="scientific">Desulfoplanes formicivorans</name>
    <dbReference type="NCBI Taxonomy" id="1592317"/>
    <lineage>
        <taxon>Bacteria</taxon>
        <taxon>Pseudomonadati</taxon>
        <taxon>Thermodesulfobacteriota</taxon>
        <taxon>Desulfovibrionia</taxon>
        <taxon>Desulfovibrionales</taxon>
        <taxon>Desulfoplanaceae</taxon>
        <taxon>Desulfoplanes</taxon>
    </lineage>
</organism>